<evidence type="ECO:0000256" key="5">
    <source>
        <dbReference type="ARBA" id="ARBA00023015"/>
    </source>
</evidence>
<dbReference type="AlphaFoldDB" id="A0A7R9PK38"/>
<dbReference type="Gene3D" id="3.30.50.10">
    <property type="entry name" value="Erythroid Transcription Factor GATA-1, subunit A"/>
    <property type="match status" value="1"/>
</dbReference>
<dbReference type="SMART" id="SM00430">
    <property type="entry name" value="HOLI"/>
    <property type="match status" value="1"/>
</dbReference>
<feature type="domain" description="NR LBD" evidence="12">
    <location>
        <begin position="170"/>
        <end position="419"/>
    </location>
</feature>
<evidence type="ECO:0000256" key="8">
    <source>
        <dbReference type="ARBA" id="ARBA00023170"/>
    </source>
</evidence>
<dbReference type="InterPro" id="IPR001723">
    <property type="entry name" value="Nuclear_hrmn_rcpt"/>
</dbReference>
<dbReference type="InterPro" id="IPR050274">
    <property type="entry name" value="Nuclear_hormone_rcpt_NR2"/>
</dbReference>
<evidence type="ECO:0000256" key="6">
    <source>
        <dbReference type="ARBA" id="ARBA00023125"/>
    </source>
</evidence>
<evidence type="ECO:0000256" key="7">
    <source>
        <dbReference type="ARBA" id="ARBA00023163"/>
    </source>
</evidence>
<dbReference type="GO" id="GO:0003707">
    <property type="term" value="F:nuclear steroid receptor activity"/>
    <property type="evidence" value="ECO:0007669"/>
    <property type="project" value="InterPro"/>
</dbReference>
<keyword evidence="2" id="KW-0479">Metal-binding</keyword>
<dbReference type="PANTHER" id="PTHR24083">
    <property type="entry name" value="NUCLEAR HORMONE RECEPTOR"/>
    <property type="match status" value="1"/>
</dbReference>
<keyword evidence="6" id="KW-0238">DNA-binding</keyword>
<gene>
    <name evidence="13" type="ORF">TGEB3V08_LOCUS4192</name>
</gene>
<dbReference type="InterPro" id="IPR035500">
    <property type="entry name" value="NHR-like_dom_sf"/>
</dbReference>
<evidence type="ECO:0000259" key="12">
    <source>
        <dbReference type="PROSITE" id="PS51843"/>
    </source>
</evidence>
<dbReference type="InterPro" id="IPR013088">
    <property type="entry name" value="Znf_NHR/GATA"/>
</dbReference>
<dbReference type="CDD" id="cd06943">
    <property type="entry name" value="NR_LBD_RXR_like"/>
    <property type="match status" value="1"/>
</dbReference>
<dbReference type="Gene3D" id="1.10.565.10">
    <property type="entry name" value="Retinoid X Receptor"/>
    <property type="match status" value="1"/>
</dbReference>
<evidence type="ECO:0000256" key="4">
    <source>
        <dbReference type="ARBA" id="ARBA00022833"/>
    </source>
</evidence>
<dbReference type="InterPro" id="IPR001628">
    <property type="entry name" value="Znf_hrmn_rcpt"/>
</dbReference>
<keyword evidence="4" id="KW-0862">Zinc</keyword>
<evidence type="ECO:0008006" key="14">
    <source>
        <dbReference type="Google" id="ProtNLM"/>
    </source>
</evidence>
<feature type="chain" id="PRO_5030926832" description="Retinoid X receptor" evidence="10">
    <location>
        <begin position="28"/>
        <end position="432"/>
    </location>
</feature>
<dbReference type="InterPro" id="IPR000536">
    <property type="entry name" value="Nucl_hrmn_rcpt_lig-bd"/>
</dbReference>
<evidence type="ECO:0000259" key="11">
    <source>
        <dbReference type="PROSITE" id="PS51030"/>
    </source>
</evidence>
<dbReference type="GO" id="GO:0008270">
    <property type="term" value="F:zinc ion binding"/>
    <property type="evidence" value="ECO:0007669"/>
    <property type="project" value="UniProtKB-KW"/>
</dbReference>
<evidence type="ECO:0000256" key="10">
    <source>
        <dbReference type="SAM" id="SignalP"/>
    </source>
</evidence>
<dbReference type="FunFam" id="1.10.565.10:FF:000052">
    <property type="entry name" value="Ultraspiracle nuclear receptor"/>
    <property type="match status" value="1"/>
</dbReference>
<reference evidence="13" key="1">
    <citation type="submission" date="2020-11" db="EMBL/GenBank/DDBJ databases">
        <authorList>
            <person name="Tran Van P."/>
        </authorList>
    </citation>
    <scope>NUCLEOTIDE SEQUENCE</scope>
</reference>
<accession>A0A7R9PK38</accession>
<keyword evidence="10" id="KW-0732">Signal</keyword>
<dbReference type="SUPFAM" id="SSF57716">
    <property type="entry name" value="Glucocorticoid receptor-like (DNA-binding domain)"/>
    <property type="match status" value="1"/>
</dbReference>
<feature type="domain" description="Nuclear receptor" evidence="11">
    <location>
        <begin position="5"/>
        <end position="80"/>
    </location>
</feature>
<dbReference type="GO" id="GO:0005634">
    <property type="term" value="C:nucleus"/>
    <property type="evidence" value="ECO:0007669"/>
    <property type="project" value="UniProtKB-SubCell"/>
</dbReference>
<evidence type="ECO:0000256" key="1">
    <source>
        <dbReference type="ARBA" id="ARBA00004123"/>
    </source>
</evidence>
<dbReference type="Pfam" id="PF00105">
    <property type="entry name" value="zf-C4"/>
    <property type="match status" value="1"/>
</dbReference>
<name>A0A7R9PK38_TIMGE</name>
<dbReference type="CDD" id="cd06956">
    <property type="entry name" value="NR_DBD_RXR"/>
    <property type="match status" value="1"/>
</dbReference>
<dbReference type="PRINTS" id="PR00398">
    <property type="entry name" value="STRDHORMONER"/>
</dbReference>
<dbReference type="SUPFAM" id="SSF48508">
    <property type="entry name" value="Nuclear receptor ligand-binding domain"/>
    <property type="match status" value="1"/>
</dbReference>
<evidence type="ECO:0000256" key="2">
    <source>
        <dbReference type="ARBA" id="ARBA00022723"/>
    </source>
</evidence>
<keyword evidence="5" id="KW-0805">Transcription regulation</keyword>
<dbReference type="PRINTS" id="PR00545">
    <property type="entry name" value="RETINOIDXR"/>
</dbReference>
<comment type="subcellular location">
    <subcellularLocation>
        <location evidence="1">Nucleus</location>
    </subcellularLocation>
</comment>
<keyword evidence="8" id="KW-0675">Receptor</keyword>
<dbReference type="PROSITE" id="PS51843">
    <property type="entry name" value="NR_LBD"/>
    <property type="match status" value="1"/>
</dbReference>
<feature type="signal peptide" evidence="10">
    <location>
        <begin position="1"/>
        <end position="27"/>
    </location>
</feature>
<sequence>MVNDNKECTMALSLLCVLCAYVPSCEGCKGFFKRTVRKDLTYACREDRNCIIDKRQRNRCQYCRYQKCLAMGMKREAVQSNETVLTVCHQEERQRTKERDQNEVESTSSLHADMPVERILEAEKKVECKSEQQNVEFDVSGQLGSHPTLSLNFIFSFFCPSLIGLLRTSEVSTHIGNLQLAQPGRKLSYLGRLIFITTSTLHVHLKSNCKLFGYCMVNWAILQNAVTNICQATNKQLFQLVEWAKNIPHFTSLPIEDQVLLLRAGWNELLIAAFSHRSIEVKDGIVLATGLTVHRNSAHQAGVGTIFDRVLSELVSKMREMKMDKTELGCLRSIILFNPDVRGLKSSQEVELLREKVYAALEEYTRITHHDEPGRFAKLLLRLPSLRSIGLKCLEHLFFFRLIGDVPIDTSSTCWSVPVPTLLFLSSDMEQE</sequence>
<dbReference type="EMBL" id="OE840428">
    <property type="protein sequence ID" value="CAD7590577.1"/>
    <property type="molecule type" value="Genomic_DNA"/>
</dbReference>
<organism evidence="13">
    <name type="scientific">Timema genevievae</name>
    <name type="common">Walking stick</name>
    <dbReference type="NCBI Taxonomy" id="629358"/>
    <lineage>
        <taxon>Eukaryota</taxon>
        <taxon>Metazoa</taxon>
        <taxon>Ecdysozoa</taxon>
        <taxon>Arthropoda</taxon>
        <taxon>Hexapoda</taxon>
        <taxon>Insecta</taxon>
        <taxon>Pterygota</taxon>
        <taxon>Neoptera</taxon>
        <taxon>Polyneoptera</taxon>
        <taxon>Phasmatodea</taxon>
        <taxon>Timematodea</taxon>
        <taxon>Timematoidea</taxon>
        <taxon>Timematidae</taxon>
        <taxon>Timema</taxon>
    </lineage>
</organism>
<dbReference type="PROSITE" id="PS51030">
    <property type="entry name" value="NUCLEAR_REC_DBD_2"/>
    <property type="match status" value="1"/>
</dbReference>
<proteinExistence type="predicted"/>
<evidence type="ECO:0000313" key="13">
    <source>
        <dbReference type="EMBL" id="CAD7590577.1"/>
    </source>
</evidence>
<keyword evidence="7" id="KW-0804">Transcription</keyword>
<dbReference type="Pfam" id="PF00104">
    <property type="entry name" value="Hormone_recep"/>
    <property type="match status" value="1"/>
</dbReference>
<protein>
    <recommendedName>
        <fullName evidence="14">Retinoid X receptor</fullName>
    </recommendedName>
</protein>
<dbReference type="GO" id="GO:0043565">
    <property type="term" value="F:sequence-specific DNA binding"/>
    <property type="evidence" value="ECO:0007669"/>
    <property type="project" value="InterPro"/>
</dbReference>
<dbReference type="SMART" id="SM00399">
    <property type="entry name" value="ZnF_C4"/>
    <property type="match status" value="1"/>
</dbReference>
<keyword evidence="9" id="KW-0539">Nucleus</keyword>
<dbReference type="PRINTS" id="PR00047">
    <property type="entry name" value="STROIDFINGER"/>
</dbReference>
<keyword evidence="3" id="KW-0863">Zinc-finger</keyword>
<dbReference type="InterPro" id="IPR000003">
    <property type="entry name" value="Retinoid-X_rcpt/HNF4"/>
</dbReference>
<evidence type="ECO:0000256" key="9">
    <source>
        <dbReference type="ARBA" id="ARBA00023242"/>
    </source>
</evidence>
<evidence type="ECO:0000256" key="3">
    <source>
        <dbReference type="ARBA" id="ARBA00022771"/>
    </source>
</evidence>